<dbReference type="Gene3D" id="3.30.420.200">
    <property type="match status" value="1"/>
</dbReference>
<dbReference type="InterPro" id="IPR043129">
    <property type="entry name" value="ATPase_NBD"/>
</dbReference>
<accession>A0ABN7BX86</accession>
<dbReference type="SUPFAM" id="SSF53067">
    <property type="entry name" value="Actin-like ATPase domain"/>
    <property type="match status" value="1"/>
</dbReference>
<sequence length="193" mass="21637">MYQLYLDTTNNKLTVAILQGNKILASSSFIAWQKQTELAIPTITNLLVKCKIKLKDISKVVIANGPGSYTGIRVAITFVKTLKVLNSFLTVFTINSLLLQAGLIKSISVLSAYNNKSYLAVCDNGKIIIQPQLVDENAKIGIISDLLDYKIIENLEKCNIVENFQKLSPYFIEVKNMKDLQPYYINEPFSSHN</sequence>
<organism evidence="2 3">
    <name type="scientific">Spiroplasma ixodetis</name>
    <dbReference type="NCBI Taxonomy" id="2141"/>
    <lineage>
        <taxon>Bacteria</taxon>
        <taxon>Bacillati</taxon>
        <taxon>Mycoplasmatota</taxon>
        <taxon>Mollicutes</taxon>
        <taxon>Entomoplasmatales</taxon>
        <taxon>Spiroplasmataceae</taxon>
        <taxon>Spiroplasma</taxon>
    </lineage>
</organism>
<dbReference type="InterPro" id="IPR000905">
    <property type="entry name" value="Gcp-like_dom"/>
</dbReference>
<dbReference type="Pfam" id="PF00814">
    <property type="entry name" value="TsaD"/>
    <property type="match status" value="1"/>
</dbReference>
<protein>
    <submittedName>
        <fullName evidence="2">tRNA (Adenosine(37)-N6)-threonylcarbamoyltransferase complex dimerization subunit type 1 TsaB</fullName>
    </submittedName>
</protein>
<name>A0ABN7BX86_9MOLU</name>
<keyword evidence="3" id="KW-1185">Reference proteome</keyword>
<evidence type="ECO:0000259" key="1">
    <source>
        <dbReference type="Pfam" id="PF00814"/>
    </source>
</evidence>
<dbReference type="Gene3D" id="3.30.420.40">
    <property type="match status" value="1"/>
</dbReference>
<gene>
    <name evidence="2" type="primary">tsaB</name>
    <name evidence="2" type="ORF">SAP269_14540</name>
</gene>
<feature type="domain" description="Gcp-like" evidence="1">
    <location>
        <begin position="33"/>
        <end position="120"/>
    </location>
</feature>
<dbReference type="RefSeq" id="WP_353305792.1">
    <property type="nucleotide sequence ID" value="NZ_AP028955.1"/>
</dbReference>
<proteinExistence type="predicted"/>
<dbReference type="NCBIfam" id="TIGR03725">
    <property type="entry name" value="T6A_YeaZ"/>
    <property type="match status" value="1"/>
</dbReference>
<dbReference type="Proteomes" id="UP001473424">
    <property type="component" value="Chromosome"/>
</dbReference>
<evidence type="ECO:0000313" key="3">
    <source>
        <dbReference type="Proteomes" id="UP001473424"/>
    </source>
</evidence>
<dbReference type="InterPro" id="IPR022496">
    <property type="entry name" value="T6A_TsaB"/>
</dbReference>
<evidence type="ECO:0000313" key="2">
    <source>
        <dbReference type="EMBL" id="BET38865.1"/>
    </source>
</evidence>
<reference evidence="3" key="1">
    <citation type="journal article" date="2024" name="FEMS Microbiol. Lett.">
        <title>Genomic insights into Spiroplasma endosymbionts that induce male-killing and protective phenotypes in the pea aphid.</title>
        <authorList>
            <person name="Arai H."/>
            <person name="Legeai F."/>
            <person name="Kageyama D."/>
            <person name="Sugio A."/>
            <person name="Simon J.C."/>
        </authorList>
    </citation>
    <scope>NUCLEOTIDE SEQUENCE [LARGE SCALE GENOMIC DNA]</scope>
    <source>
        <strain evidence="3">sAp269</strain>
    </source>
</reference>
<dbReference type="EMBL" id="AP028955">
    <property type="protein sequence ID" value="BET38865.1"/>
    <property type="molecule type" value="Genomic_DNA"/>
</dbReference>